<dbReference type="InterPro" id="IPR032750">
    <property type="entry name" value="TnsD_C"/>
</dbReference>
<protein>
    <recommendedName>
        <fullName evidence="1">Transposon Tn7 transposition protein TnsD C-terminal domain-containing protein</fullName>
    </recommendedName>
</protein>
<evidence type="ECO:0000259" key="1">
    <source>
        <dbReference type="Pfam" id="PF15978"/>
    </source>
</evidence>
<reference evidence="2 3" key="1">
    <citation type="submission" date="2017-08" db="EMBL/GenBank/DDBJ databases">
        <title>Virgibacillus indicus sp. nov. and Virgibacillus profoundi sp. nov, two moderately halophilic bacteria isolated from marine sediment by using the Microfluidic Streak Plate.</title>
        <authorList>
            <person name="Xu B."/>
            <person name="Hu B."/>
            <person name="Wang J."/>
            <person name="Zhu Y."/>
            <person name="Huang L."/>
            <person name="Du W."/>
            <person name="Huang Y."/>
        </authorList>
    </citation>
    <scope>NUCLEOTIDE SEQUENCE [LARGE SCALE GENOMIC DNA]</scope>
    <source>
        <strain evidence="2 3">IO3-P3-H5</strain>
    </source>
</reference>
<gene>
    <name evidence="2" type="ORF">CIL05_15455</name>
</gene>
<comment type="caution">
    <text evidence="2">The sequence shown here is derived from an EMBL/GenBank/DDBJ whole genome shotgun (WGS) entry which is preliminary data.</text>
</comment>
<dbReference type="Pfam" id="PF15978">
    <property type="entry name" value="TnsD"/>
    <property type="match status" value="1"/>
</dbReference>
<organism evidence="2 3">
    <name type="scientific">Virgibacillus profundi</name>
    <dbReference type="NCBI Taxonomy" id="2024555"/>
    <lineage>
        <taxon>Bacteria</taxon>
        <taxon>Bacillati</taxon>
        <taxon>Bacillota</taxon>
        <taxon>Bacilli</taxon>
        <taxon>Bacillales</taxon>
        <taxon>Bacillaceae</taxon>
        <taxon>Virgibacillus</taxon>
    </lineage>
</organism>
<dbReference type="AlphaFoldDB" id="A0A2A2IBM0"/>
<name>A0A2A2IBM0_9BACI</name>
<keyword evidence="3" id="KW-1185">Reference proteome</keyword>
<proteinExistence type="predicted"/>
<accession>A0A2A2IBM0</accession>
<feature type="domain" description="Transposon Tn7 transposition protein TnsD C-terminal" evidence="1">
    <location>
        <begin position="3"/>
        <end position="80"/>
    </location>
</feature>
<dbReference type="OrthoDB" id="470139at2"/>
<sequence length="99" mass="11823">MFEVDSKTVKKYLSKNRQKEKADSKAGLPLFQQYQKLLLDGLKDYPNDTRTKIRECFKKEYIHLYRHDKEWLFKHLPDNVSRHVLLKLLIGLLGMMSIV</sequence>
<evidence type="ECO:0000313" key="2">
    <source>
        <dbReference type="EMBL" id="PAV28684.1"/>
    </source>
</evidence>
<dbReference type="EMBL" id="NPOA01000011">
    <property type="protein sequence ID" value="PAV28684.1"/>
    <property type="molecule type" value="Genomic_DNA"/>
</dbReference>
<dbReference type="Proteomes" id="UP000218887">
    <property type="component" value="Unassembled WGS sequence"/>
</dbReference>
<evidence type="ECO:0000313" key="3">
    <source>
        <dbReference type="Proteomes" id="UP000218887"/>
    </source>
</evidence>